<accession>A0ABW5YKG9</accession>
<gene>
    <name evidence="2" type="ORF">ACFS5J_05855</name>
</gene>
<organism evidence="2 3">
    <name type="scientific">Flavobacterium chuncheonense</name>
    <dbReference type="NCBI Taxonomy" id="2026653"/>
    <lineage>
        <taxon>Bacteria</taxon>
        <taxon>Pseudomonadati</taxon>
        <taxon>Bacteroidota</taxon>
        <taxon>Flavobacteriia</taxon>
        <taxon>Flavobacteriales</taxon>
        <taxon>Flavobacteriaceae</taxon>
        <taxon>Flavobacterium</taxon>
    </lineage>
</organism>
<feature type="signal peptide" evidence="1">
    <location>
        <begin position="1"/>
        <end position="18"/>
    </location>
</feature>
<keyword evidence="3" id="KW-1185">Reference proteome</keyword>
<feature type="chain" id="PRO_5045222718" evidence="1">
    <location>
        <begin position="19"/>
        <end position="105"/>
    </location>
</feature>
<reference evidence="3" key="1">
    <citation type="journal article" date="2019" name="Int. J. Syst. Evol. Microbiol.">
        <title>The Global Catalogue of Microorganisms (GCM) 10K type strain sequencing project: providing services to taxonomists for standard genome sequencing and annotation.</title>
        <authorList>
            <consortium name="The Broad Institute Genomics Platform"/>
            <consortium name="The Broad Institute Genome Sequencing Center for Infectious Disease"/>
            <person name="Wu L."/>
            <person name="Ma J."/>
        </authorList>
    </citation>
    <scope>NUCLEOTIDE SEQUENCE [LARGE SCALE GENOMIC DNA]</scope>
    <source>
        <strain evidence="3">KCTC 22671</strain>
    </source>
</reference>
<dbReference type="Proteomes" id="UP001597534">
    <property type="component" value="Unassembled WGS sequence"/>
</dbReference>
<name>A0ABW5YKG9_9FLAO</name>
<comment type="caution">
    <text evidence="2">The sequence shown here is derived from an EMBL/GenBank/DDBJ whole genome shotgun (WGS) entry which is preliminary data.</text>
</comment>
<evidence type="ECO:0000313" key="2">
    <source>
        <dbReference type="EMBL" id="MFD2891536.1"/>
    </source>
</evidence>
<dbReference type="EMBL" id="JBHUPC010000012">
    <property type="protein sequence ID" value="MFD2891536.1"/>
    <property type="molecule type" value="Genomic_DNA"/>
</dbReference>
<sequence>MKKILVFAFLLATLVGFSQEKDAVKTMQFFKNELQINADQETKLNKIVNEYFDNKSALEKSNLSAKDLDKSGRLSYLNENYNTEVQNVLSAKQFAKYQKLTASTK</sequence>
<proteinExistence type="predicted"/>
<evidence type="ECO:0000313" key="3">
    <source>
        <dbReference type="Proteomes" id="UP001597534"/>
    </source>
</evidence>
<dbReference type="RefSeq" id="WP_379811121.1">
    <property type="nucleotide sequence ID" value="NZ_JBHUPC010000012.1"/>
</dbReference>
<keyword evidence="1" id="KW-0732">Signal</keyword>
<protein>
    <submittedName>
        <fullName evidence="2">Uncharacterized protein</fullName>
    </submittedName>
</protein>
<evidence type="ECO:0000256" key="1">
    <source>
        <dbReference type="SAM" id="SignalP"/>
    </source>
</evidence>